<sequence length="376" mass="42018">MYYLPFLSPKKPKQDVSSATKAQGTKNHSPQSEGSPTFSASPTETPSEEDNIPDSPLLSGSWLDISPESDAYTLGSHQTSHFPQDAQDSKPHRPLSITRKFSCSSSTFELLSHSAIQHEMELDAEEAARQQDLELQKLMEEEEFLRKDAEARAAIRKQDRIQREKDLEGGMCGYERNCPFGDGVYFEDLILGEDGNLRERTEEEARVHKAKREKEAEEKREVEERVAREAARVEEKERVAREAARVEEKERVSRMRIAEEILEAAGEDVCAGGCWGCKNLEHVREAGNSSQEGQVDGSDGDNIEACSPTVEEASPRSSTESSSKSHHSNQNEAKEQTSPTTAATSPLRNTVTRVMGMKTTGLTQLFEKKEKEKDIK</sequence>
<evidence type="ECO:0000256" key="1">
    <source>
        <dbReference type="SAM" id="Coils"/>
    </source>
</evidence>
<evidence type="ECO:0000313" key="3">
    <source>
        <dbReference type="EMBL" id="CAG8978550.1"/>
    </source>
</evidence>
<feature type="region of interest" description="Disordered" evidence="2">
    <location>
        <begin position="286"/>
        <end position="376"/>
    </location>
</feature>
<feature type="region of interest" description="Disordered" evidence="2">
    <location>
        <begin position="1"/>
        <end position="96"/>
    </location>
</feature>
<feature type="compositionally biased region" description="Basic and acidic residues" evidence="2">
    <location>
        <begin position="366"/>
        <end position="376"/>
    </location>
</feature>
<feature type="compositionally biased region" description="Polar residues" evidence="2">
    <location>
        <begin position="336"/>
        <end position="352"/>
    </location>
</feature>
<dbReference type="AlphaFoldDB" id="A0A9N9LSW5"/>
<feature type="coiled-coil region" evidence="1">
    <location>
        <begin position="121"/>
        <end position="148"/>
    </location>
</feature>
<keyword evidence="1" id="KW-0175">Coiled coil</keyword>
<feature type="compositionally biased region" description="Polar residues" evidence="2">
    <location>
        <begin position="15"/>
        <end position="45"/>
    </location>
</feature>
<name>A0A9N9LSW5_9HELO</name>
<keyword evidence="4" id="KW-1185">Reference proteome</keyword>
<protein>
    <submittedName>
        <fullName evidence="3">Uncharacterized protein</fullName>
    </submittedName>
</protein>
<gene>
    <name evidence="3" type="ORF">HYALB_00012424</name>
</gene>
<organism evidence="3 4">
    <name type="scientific">Hymenoscyphus albidus</name>
    <dbReference type="NCBI Taxonomy" id="595503"/>
    <lineage>
        <taxon>Eukaryota</taxon>
        <taxon>Fungi</taxon>
        <taxon>Dikarya</taxon>
        <taxon>Ascomycota</taxon>
        <taxon>Pezizomycotina</taxon>
        <taxon>Leotiomycetes</taxon>
        <taxon>Helotiales</taxon>
        <taxon>Helotiaceae</taxon>
        <taxon>Hymenoscyphus</taxon>
    </lineage>
</organism>
<dbReference type="EMBL" id="CAJVRM010000265">
    <property type="protein sequence ID" value="CAG8978550.1"/>
    <property type="molecule type" value="Genomic_DNA"/>
</dbReference>
<dbReference type="Proteomes" id="UP000701801">
    <property type="component" value="Unassembled WGS sequence"/>
</dbReference>
<evidence type="ECO:0000313" key="4">
    <source>
        <dbReference type="Proteomes" id="UP000701801"/>
    </source>
</evidence>
<feature type="region of interest" description="Disordered" evidence="2">
    <location>
        <begin position="199"/>
        <end position="252"/>
    </location>
</feature>
<reference evidence="3" key="1">
    <citation type="submission" date="2021-07" db="EMBL/GenBank/DDBJ databases">
        <authorList>
            <person name="Durling M."/>
        </authorList>
    </citation>
    <scope>NUCLEOTIDE SEQUENCE</scope>
</reference>
<evidence type="ECO:0000256" key="2">
    <source>
        <dbReference type="SAM" id="MobiDB-lite"/>
    </source>
</evidence>
<dbReference type="OrthoDB" id="10384085at2759"/>
<accession>A0A9N9LSW5</accession>
<comment type="caution">
    <text evidence="3">The sequence shown here is derived from an EMBL/GenBank/DDBJ whole genome shotgun (WGS) entry which is preliminary data.</text>
</comment>
<proteinExistence type="predicted"/>